<gene>
    <name evidence="1" type="ORF">B0A50_08815</name>
</gene>
<evidence type="ECO:0000313" key="1">
    <source>
        <dbReference type="EMBL" id="TKA21639.1"/>
    </source>
</evidence>
<evidence type="ECO:0000313" key="2">
    <source>
        <dbReference type="Proteomes" id="UP000308549"/>
    </source>
</evidence>
<proteinExistence type="predicted"/>
<reference evidence="1 2" key="1">
    <citation type="submission" date="2017-03" db="EMBL/GenBank/DDBJ databases">
        <title>Genomes of endolithic fungi from Antarctica.</title>
        <authorList>
            <person name="Coleine C."/>
            <person name="Masonjones S."/>
            <person name="Stajich J.E."/>
        </authorList>
    </citation>
    <scope>NUCLEOTIDE SEQUENCE [LARGE SCALE GENOMIC DNA]</scope>
    <source>
        <strain evidence="1 2">CCFEE 6315</strain>
    </source>
</reference>
<sequence length="163" mass="18164">MATQAPFGVANVPPFFEGAPWNLTANTMPTNEVFPFPGLNRNPTDSGEKRMWRKINEVWRSLTMPQKRRVIRYCRNWGPAARPNITEQDAQNSVGGQIAWINRKLWRNGTTSYPKCHTCNASGAPMPFAGVGGYTEAPIGLDEPEILGCGCRVDEAQIEQWAI</sequence>
<dbReference type="EMBL" id="NAJL01000122">
    <property type="protein sequence ID" value="TKA21639.1"/>
    <property type="molecule type" value="Genomic_DNA"/>
</dbReference>
<keyword evidence="2" id="KW-1185">Reference proteome</keyword>
<feature type="non-terminal residue" evidence="1">
    <location>
        <position position="163"/>
    </location>
</feature>
<name>A0A4V5N2Z0_9PEZI</name>
<protein>
    <submittedName>
        <fullName evidence="1">Uncharacterized protein</fullName>
    </submittedName>
</protein>
<comment type="caution">
    <text evidence="1">The sequence shown here is derived from an EMBL/GenBank/DDBJ whole genome shotgun (WGS) entry which is preliminary data.</text>
</comment>
<organism evidence="1 2">
    <name type="scientific">Salinomyces thailandicus</name>
    <dbReference type="NCBI Taxonomy" id="706561"/>
    <lineage>
        <taxon>Eukaryota</taxon>
        <taxon>Fungi</taxon>
        <taxon>Dikarya</taxon>
        <taxon>Ascomycota</taxon>
        <taxon>Pezizomycotina</taxon>
        <taxon>Dothideomycetes</taxon>
        <taxon>Dothideomycetidae</taxon>
        <taxon>Mycosphaerellales</taxon>
        <taxon>Teratosphaeriaceae</taxon>
        <taxon>Salinomyces</taxon>
    </lineage>
</organism>
<dbReference type="AlphaFoldDB" id="A0A4V5N2Z0"/>
<accession>A0A4V5N2Z0</accession>
<dbReference type="Proteomes" id="UP000308549">
    <property type="component" value="Unassembled WGS sequence"/>
</dbReference>